<protein>
    <submittedName>
        <fullName evidence="1">Glycoside hydrolase family 2 sugar binding protein</fullName>
    </submittedName>
</protein>
<organism evidence="1 2">
    <name type="scientific">Russula earlei</name>
    <dbReference type="NCBI Taxonomy" id="71964"/>
    <lineage>
        <taxon>Eukaryota</taxon>
        <taxon>Fungi</taxon>
        <taxon>Dikarya</taxon>
        <taxon>Basidiomycota</taxon>
        <taxon>Agaricomycotina</taxon>
        <taxon>Agaricomycetes</taxon>
        <taxon>Russulales</taxon>
        <taxon>Russulaceae</taxon>
        <taxon>Russula</taxon>
    </lineage>
</organism>
<proteinExistence type="predicted"/>
<comment type="caution">
    <text evidence="1">The sequence shown here is derived from an EMBL/GenBank/DDBJ whole genome shotgun (WGS) entry which is preliminary data.</text>
</comment>
<keyword evidence="1" id="KW-0378">Hydrolase</keyword>
<dbReference type="EMBL" id="JAGFNK010000613">
    <property type="protein sequence ID" value="KAI9447031.1"/>
    <property type="molecule type" value="Genomic_DNA"/>
</dbReference>
<gene>
    <name evidence="1" type="ORF">F5148DRAFT_1292495</name>
</gene>
<dbReference type="Proteomes" id="UP001207468">
    <property type="component" value="Unassembled WGS sequence"/>
</dbReference>
<reference evidence="1" key="1">
    <citation type="submission" date="2021-03" db="EMBL/GenBank/DDBJ databases">
        <title>Evolutionary priming and transition to the ectomycorrhizal habit in an iconic lineage of mushroom-forming fungi: is preadaptation a requirement?</title>
        <authorList>
            <consortium name="DOE Joint Genome Institute"/>
            <person name="Looney B.P."/>
            <person name="Miyauchi S."/>
            <person name="Morin E."/>
            <person name="Drula E."/>
            <person name="Courty P.E."/>
            <person name="Chicoki N."/>
            <person name="Fauchery L."/>
            <person name="Kohler A."/>
            <person name="Kuo A."/>
            <person name="LaButti K."/>
            <person name="Pangilinan J."/>
            <person name="Lipzen A."/>
            <person name="Riley R."/>
            <person name="Andreopoulos W."/>
            <person name="He G."/>
            <person name="Johnson J."/>
            <person name="Barry K.W."/>
            <person name="Grigoriev I.V."/>
            <person name="Nagy L."/>
            <person name="Hibbett D."/>
            <person name="Henrissat B."/>
            <person name="Matheny P.B."/>
            <person name="Labbe J."/>
            <person name="Martin A.F."/>
        </authorList>
    </citation>
    <scope>NUCLEOTIDE SEQUENCE</scope>
    <source>
        <strain evidence="1">BPL698</strain>
    </source>
</reference>
<keyword evidence="2" id="KW-1185">Reference proteome</keyword>
<evidence type="ECO:0000313" key="1">
    <source>
        <dbReference type="EMBL" id="KAI9447031.1"/>
    </source>
</evidence>
<evidence type="ECO:0000313" key="2">
    <source>
        <dbReference type="Proteomes" id="UP001207468"/>
    </source>
</evidence>
<sequence>MQASVSKQGITADLEAMKQNGIAGAYLMPIKGVANPPLMQPPIEQLTPAFWQMVRFAMQEADRLGLQLGMHFCDGFAIGGGPWITPALSMQKLVWTTTYADGGQPIHLQLLQPAAYKNYYEDIAILAFPSHPGFEPSSVTTTPIVTTSKGTDVSFLASAESKESFKSDDSCWIQYAFTEPFTCRSITIRAGNNYEAQRLLLLESNDGVHFDTVTHLQAPRQGWQDGDANNTYAIAPVTARYFRFVYNKQGSEPGAEDLDAAKWRPSLKINGIVLSSQPGINQYEGKSGIVWRVGKHTTAAQLADSLCIPEKEVIDITAYMDANGQLNWNAPKGRWTILRIGHTSTGHTNATGGGGIGLECDKFNPVAIRLQFNSWFNEAINQTGKELASRVLTIFHVDSWECGSQNWSPVFREAFTKRRGYDPLPYLPVMAGIPVQDAATSEGFLHDIRQTIAELINDNFYATLEQLSHEKGFPTHDKPNDMLDAVSGAHIYGKPIIQAEAFTTDRNYALGANRLVYHVFTHNPWMDRKPGMTLDGVGLYFQRDQTWWKAGKAWIDYAQRCQVLLQRGKPVVDLAVFTGEEIPSRSILPDRLVTTLPGIFGQEKVAQEERRVANYGAPMAEQPTGVRFAANTYKAEDWIDPLHGYQYDCINTDALLRLATVRNGKIVLPGGASYSLLIIPASHPMNPDASYMSVAVAKKLLELKRAGATILIAEKPQHIPGMPSANNNDNVLHSIVNQLWNDHNGTTKGKIIKGIYKDSTFDKLHLPQDLVATSTDDFKPAKNIAWNHRREGATDIYFRFQSTGNEADTTGKTTRVDGSKVPGNTTIVILALEPNASAFIILSPGDAIATKHTTTQPGWRTTIPYRDTLYTLWTVQFDQQYGGPSSPVTFPTLTDWSKNADSSIRYYSGTAVYTNTVTLPLLTAKATVSLSLGTVNNIAEVTVNGIYCGTAWTYPYTVNISKAIHAGTNQLSISVANTWANRLIGDQSLPDSLRITHTTAPFRLQNKPLLPAGLLGPITVEITGQ</sequence>
<name>A0ACC0TVI1_9AGAM</name>
<accession>A0ACC0TVI1</accession>